<dbReference type="Gene3D" id="3.30.200.20">
    <property type="entry name" value="Phosphorylase Kinase, domain 1"/>
    <property type="match status" value="1"/>
</dbReference>
<dbReference type="AlphaFoldDB" id="A0A1W1V248"/>
<dbReference type="PANTHER" id="PTHR12149:SF8">
    <property type="entry name" value="PROTEIN-RIBULOSAMINE 3-KINASE"/>
    <property type="match status" value="1"/>
</dbReference>
<name>A0A1W1V248_9PAST</name>
<sequence>MWKAISQLLAEQFGSYYTIKSKTPVEGGEMHQAWLIDDGNIPVFVKINDKSYRSLFRTEADQLELLAKSGTVRVPRVYGIGCAENVSFILLESLMLAPLPNEKMAELGAQLAALHTHGSNQEYGFDYDTWLGPVYQPNSWSKNWSTFFSENRIGWQLQLCKEKGIQFGQFEDIISAVSFHLAKYQPVPALLHGAFYHKNIAISDNEIVLFDPSCYWGDAECDLALAELFSPLPTEFYQAYNGINPIDKGYQQRKTIYQLYYLLNFSHRFGGDYIERAANVIELLD</sequence>
<dbReference type="RefSeq" id="WP_084257455.1">
    <property type="nucleotide sequence ID" value="NZ_FWWV01000028.1"/>
</dbReference>
<protein>
    <submittedName>
        <fullName evidence="3">Fructosamine-3-kinase</fullName>
    </submittedName>
</protein>
<keyword evidence="2 3" id="KW-0418">Kinase</keyword>
<accession>A0A1W1V248</accession>
<dbReference type="SUPFAM" id="SSF56112">
    <property type="entry name" value="Protein kinase-like (PK-like)"/>
    <property type="match status" value="1"/>
</dbReference>
<evidence type="ECO:0000313" key="4">
    <source>
        <dbReference type="Proteomes" id="UP000192408"/>
    </source>
</evidence>
<dbReference type="InterPro" id="IPR011009">
    <property type="entry name" value="Kinase-like_dom_sf"/>
</dbReference>
<dbReference type="Proteomes" id="UP000192408">
    <property type="component" value="Unassembled WGS sequence"/>
</dbReference>
<dbReference type="Gene3D" id="3.90.1200.10">
    <property type="match status" value="1"/>
</dbReference>
<dbReference type="InterPro" id="IPR016477">
    <property type="entry name" value="Fructo-/Ketosamine-3-kinase"/>
</dbReference>
<dbReference type="EMBL" id="FWWV01000028">
    <property type="protein sequence ID" value="SMB87094.1"/>
    <property type="molecule type" value="Genomic_DNA"/>
</dbReference>
<keyword evidence="4" id="KW-1185">Reference proteome</keyword>
<dbReference type="Pfam" id="PF03881">
    <property type="entry name" value="Fructosamin_kin"/>
    <property type="match status" value="1"/>
</dbReference>
<evidence type="ECO:0000256" key="2">
    <source>
        <dbReference type="PIRNR" id="PIRNR006221"/>
    </source>
</evidence>
<organism evidence="3 4">
    <name type="scientific">Pasteurella testudinis DSM 23072</name>
    <dbReference type="NCBI Taxonomy" id="1122938"/>
    <lineage>
        <taxon>Bacteria</taxon>
        <taxon>Pseudomonadati</taxon>
        <taxon>Pseudomonadota</taxon>
        <taxon>Gammaproteobacteria</taxon>
        <taxon>Pasteurellales</taxon>
        <taxon>Pasteurellaceae</taxon>
        <taxon>Pasteurella</taxon>
    </lineage>
</organism>
<dbReference type="PIRSF" id="PIRSF006221">
    <property type="entry name" value="Ketosamine-3-kinase"/>
    <property type="match status" value="1"/>
</dbReference>
<dbReference type="PANTHER" id="PTHR12149">
    <property type="entry name" value="FRUCTOSAMINE 3 KINASE-RELATED PROTEIN"/>
    <property type="match status" value="1"/>
</dbReference>
<gene>
    <name evidence="3" type="ORF">SAMN05660772_02659</name>
</gene>
<reference evidence="4" key="1">
    <citation type="submission" date="2017-04" db="EMBL/GenBank/DDBJ databases">
        <authorList>
            <person name="Varghese N."/>
            <person name="Submissions S."/>
        </authorList>
    </citation>
    <scope>NUCLEOTIDE SEQUENCE [LARGE SCALE GENOMIC DNA]</scope>
    <source>
        <strain evidence="4">DSM 23072</strain>
    </source>
</reference>
<evidence type="ECO:0000256" key="1">
    <source>
        <dbReference type="ARBA" id="ARBA00009460"/>
    </source>
</evidence>
<comment type="similarity">
    <text evidence="1 2">Belongs to the fructosamine kinase family.</text>
</comment>
<evidence type="ECO:0000313" key="3">
    <source>
        <dbReference type="EMBL" id="SMB87094.1"/>
    </source>
</evidence>
<dbReference type="STRING" id="1122938.SAMN05660772_02659"/>
<proteinExistence type="inferred from homology"/>
<keyword evidence="2" id="KW-0808">Transferase</keyword>
<dbReference type="GO" id="GO:0016301">
    <property type="term" value="F:kinase activity"/>
    <property type="evidence" value="ECO:0007669"/>
    <property type="project" value="UniProtKB-UniRule"/>
</dbReference>